<evidence type="ECO:0000313" key="2">
    <source>
        <dbReference type="Proteomes" id="UP000177235"/>
    </source>
</evidence>
<dbReference type="Proteomes" id="UP000177235">
    <property type="component" value="Unassembled WGS sequence"/>
</dbReference>
<dbReference type="Gene3D" id="1.10.1270.10">
    <property type="entry name" value="TrpR-like"/>
    <property type="match status" value="1"/>
</dbReference>
<dbReference type="SUPFAM" id="SSF48295">
    <property type="entry name" value="TrpR-like"/>
    <property type="match status" value="1"/>
</dbReference>
<dbReference type="InterPro" id="IPR010921">
    <property type="entry name" value="Trp_repressor/repl_initiator"/>
</dbReference>
<accession>A0A1F5QCN9</accession>
<protein>
    <submittedName>
        <fullName evidence="1">Uncharacterized protein</fullName>
    </submittedName>
</protein>
<dbReference type="InterPro" id="IPR038116">
    <property type="entry name" value="TrpR-like_sf"/>
</dbReference>
<comment type="caution">
    <text evidence="1">The sequence shown here is derived from an EMBL/GenBank/DDBJ whole genome shotgun (WGS) entry which is preliminary data.</text>
</comment>
<gene>
    <name evidence="1" type="ORF">A3J05_02135</name>
</gene>
<dbReference type="AlphaFoldDB" id="A0A1F5QCN9"/>
<dbReference type="EMBL" id="MFFF01000005">
    <property type="protein sequence ID" value="OGE99983.1"/>
    <property type="molecule type" value="Genomic_DNA"/>
</dbReference>
<organism evidence="1 2">
    <name type="scientific">Candidatus Doudnabacteria bacterium RIFCSPLOWO2_02_FULL_48_13</name>
    <dbReference type="NCBI Taxonomy" id="1817845"/>
    <lineage>
        <taxon>Bacteria</taxon>
        <taxon>Candidatus Doudnaibacteriota</taxon>
    </lineage>
</organism>
<sequence>MAKVSQYSLDDKRTKELIGQLWNAFTLLEDRNEIKRFLSKFLTPTEILMLAKRLELLKLADSDLEIIQLVRLNAVSKKTVYDWIETYDGYEDNFKFLIEKLKEIDKKYLERLKERIGIAERTQLTKRTLIGAELIKFGALTAYKGYKKRQKRKSVLLNT</sequence>
<proteinExistence type="predicted"/>
<reference evidence="1 2" key="1">
    <citation type="journal article" date="2016" name="Nat. Commun.">
        <title>Thousands of microbial genomes shed light on interconnected biogeochemical processes in an aquifer system.</title>
        <authorList>
            <person name="Anantharaman K."/>
            <person name="Brown C.T."/>
            <person name="Hug L.A."/>
            <person name="Sharon I."/>
            <person name="Castelle C.J."/>
            <person name="Probst A.J."/>
            <person name="Thomas B.C."/>
            <person name="Singh A."/>
            <person name="Wilkins M.J."/>
            <person name="Karaoz U."/>
            <person name="Brodie E.L."/>
            <person name="Williams K.H."/>
            <person name="Hubbard S.S."/>
            <person name="Banfield J.F."/>
        </authorList>
    </citation>
    <scope>NUCLEOTIDE SEQUENCE [LARGE SCALE GENOMIC DNA]</scope>
</reference>
<name>A0A1F5QCN9_9BACT</name>
<dbReference type="GO" id="GO:0043565">
    <property type="term" value="F:sequence-specific DNA binding"/>
    <property type="evidence" value="ECO:0007669"/>
    <property type="project" value="InterPro"/>
</dbReference>
<evidence type="ECO:0000313" key="1">
    <source>
        <dbReference type="EMBL" id="OGE99983.1"/>
    </source>
</evidence>